<gene>
    <name evidence="1" type="ORF">Vadar_024511</name>
</gene>
<protein>
    <submittedName>
        <fullName evidence="1">Uncharacterized protein</fullName>
    </submittedName>
</protein>
<evidence type="ECO:0000313" key="2">
    <source>
        <dbReference type="Proteomes" id="UP000828048"/>
    </source>
</evidence>
<dbReference type="EMBL" id="CM037161">
    <property type="protein sequence ID" value="KAH7855411.1"/>
    <property type="molecule type" value="Genomic_DNA"/>
</dbReference>
<reference evidence="1 2" key="1">
    <citation type="journal article" date="2021" name="Hortic Res">
        <title>High-quality reference genome and annotation aids understanding of berry development for evergreen blueberry (Vaccinium darrowii).</title>
        <authorList>
            <person name="Yu J."/>
            <person name="Hulse-Kemp A.M."/>
            <person name="Babiker E."/>
            <person name="Staton M."/>
        </authorList>
    </citation>
    <scope>NUCLEOTIDE SEQUENCE [LARGE SCALE GENOMIC DNA]</scope>
    <source>
        <strain evidence="2">cv. NJ 8807/NJ 8810</strain>
        <tissue evidence="1">Young leaf</tissue>
    </source>
</reference>
<organism evidence="1 2">
    <name type="scientific">Vaccinium darrowii</name>
    <dbReference type="NCBI Taxonomy" id="229202"/>
    <lineage>
        <taxon>Eukaryota</taxon>
        <taxon>Viridiplantae</taxon>
        <taxon>Streptophyta</taxon>
        <taxon>Embryophyta</taxon>
        <taxon>Tracheophyta</taxon>
        <taxon>Spermatophyta</taxon>
        <taxon>Magnoliopsida</taxon>
        <taxon>eudicotyledons</taxon>
        <taxon>Gunneridae</taxon>
        <taxon>Pentapetalae</taxon>
        <taxon>asterids</taxon>
        <taxon>Ericales</taxon>
        <taxon>Ericaceae</taxon>
        <taxon>Vaccinioideae</taxon>
        <taxon>Vaccinieae</taxon>
        <taxon>Vaccinium</taxon>
    </lineage>
</organism>
<comment type="caution">
    <text evidence="1">The sequence shown here is derived from an EMBL/GenBank/DDBJ whole genome shotgun (WGS) entry which is preliminary data.</text>
</comment>
<dbReference type="Proteomes" id="UP000828048">
    <property type="component" value="Chromosome 11"/>
</dbReference>
<name>A0ACB7YP58_9ERIC</name>
<evidence type="ECO:0000313" key="1">
    <source>
        <dbReference type="EMBL" id="KAH7855411.1"/>
    </source>
</evidence>
<keyword evidence="2" id="KW-1185">Reference proteome</keyword>
<sequence length="102" mass="11292">MATQFPLHFLLLPHLTHDHIIPMIDIAKLLAQHDVSITIITTPLNASRYTTTISRSTATGLKIQLLHVPFPASETGLPDGCETKECLPSPVTRLIPQLPQRH</sequence>
<accession>A0ACB7YP58</accession>
<proteinExistence type="predicted"/>